<keyword evidence="11" id="KW-1185">Reference proteome</keyword>
<dbReference type="InterPro" id="IPR015422">
    <property type="entry name" value="PyrdxlP-dep_Trfase_small"/>
</dbReference>
<dbReference type="CDD" id="cd00614">
    <property type="entry name" value="CGS_like"/>
    <property type="match status" value="1"/>
</dbReference>
<dbReference type="PANTHER" id="PTHR11808:SF15">
    <property type="entry name" value="CYSTATHIONINE GAMMA-LYASE"/>
    <property type="match status" value="1"/>
</dbReference>
<dbReference type="InterPro" id="IPR054542">
    <property type="entry name" value="Cys_met_metab_PP"/>
</dbReference>
<evidence type="ECO:0000256" key="3">
    <source>
        <dbReference type="ARBA" id="ARBA00009077"/>
    </source>
</evidence>
<dbReference type="GO" id="GO:0030170">
    <property type="term" value="F:pyridoxal phosphate binding"/>
    <property type="evidence" value="ECO:0007669"/>
    <property type="project" value="InterPro"/>
</dbReference>
<sequence>MESYKPFPHIGTDATHAGQDPDKWKCRAVVPLISMSTTFKQSAPGEHSGFEYSRSGNPTRNCLEECIAKLEGAKHAMVFASGLACTSAITHMLQVGDHIVSMNDVYGGTNRYFKQCASRMGIETSFVDCTDANKVQKAIKANTKMVWVETPTNPTMQLVDIEAVVNVVRSTKQDIFVVVDNTFMSSCMQRPLDFGADIVMHSLTKYMNGHSDAVMGACATNSDEKCERMRFLQNGMSMFYTLLFRLFGPVPSPFDCFLVNRGLKTLHVRMKEHMKNGLAVANYLEKHPNVEKVIHPGLQSHPQHELAKRQMRGTSGMVTFFIKGGLENSKAFLQNLKVFTLAESLGGFESLAELPSIMTHASVPESERAELGISDQLIRLSVGIEDEEDILEDLKQALKAASVV</sequence>
<proteinExistence type="inferred from homology"/>
<name>A0A8S3RUL4_MYTED</name>
<evidence type="ECO:0000256" key="9">
    <source>
        <dbReference type="RuleBase" id="RU362118"/>
    </source>
</evidence>
<dbReference type="InterPro" id="IPR015421">
    <property type="entry name" value="PyrdxlP-dep_Trfase_major"/>
</dbReference>
<dbReference type="GO" id="GO:0019343">
    <property type="term" value="P:cysteine biosynthetic process via cystathionine"/>
    <property type="evidence" value="ECO:0007669"/>
    <property type="project" value="TreeGrafter"/>
</dbReference>
<protein>
    <recommendedName>
        <fullName evidence="4">cystathionine gamma-lyase</fullName>
        <ecNumber evidence="4">4.4.1.1</ecNumber>
    </recommendedName>
    <alternativeName>
        <fullName evidence="7">Gamma-cystathionase</fullName>
    </alternativeName>
</protein>
<dbReference type="PANTHER" id="PTHR11808">
    <property type="entry name" value="TRANS-SULFURATION ENZYME FAMILY MEMBER"/>
    <property type="match status" value="1"/>
</dbReference>
<evidence type="ECO:0000256" key="1">
    <source>
        <dbReference type="ARBA" id="ARBA00001933"/>
    </source>
</evidence>
<evidence type="ECO:0000256" key="6">
    <source>
        <dbReference type="ARBA" id="ARBA00023192"/>
    </source>
</evidence>
<organism evidence="10 11">
    <name type="scientific">Mytilus edulis</name>
    <name type="common">Blue mussel</name>
    <dbReference type="NCBI Taxonomy" id="6550"/>
    <lineage>
        <taxon>Eukaryota</taxon>
        <taxon>Metazoa</taxon>
        <taxon>Spiralia</taxon>
        <taxon>Lophotrochozoa</taxon>
        <taxon>Mollusca</taxon>
        <taxon>Bivalvia</taxon>
        <taxon>Autobranchia</taxon>
        <taxon>Pteriomorphia</taxon>
        <taxon>Mytilida</taxon>
        <taxon>Mytiloidea</taxon>
        <taxon>Mytilidae</taxon>
        <taxon>Mytilinae</taxon>
        <taxon>Mytilus</taxon>
    </lineage>
</organism>
<dbReference type="GO" id="GO:0004123">
    <property type="term" value="F:cystathionine gamma-lyase activity"/>
    <property type="evidence" value="ECO:0007669"/>
    <property type="project" value="TreeGrafter"/>
</dbReference>
<comment type="pathway">
    <text evidence="2">Amino-acid biosynthesis; L-cysteine biosynthesis; L-cysteine from L-homocysteine and L-serine: step 2/2.</text>
</comment>
<dbReference type="EMBL" id="CAJPWZ010001293">
    <property type="protein sequence ID" value="CAG2212257.1"/>
    <property type="molecule type" value="Genomic_DNA"/>
</dbReference>
<dbReference type="Proteomes" id="UP000683360">
    <property type="component" value="Unassembled WGS sequence"/>
</dbReference>
<accession>A0A8S3RUL4</accession>
<keyword evidence="10" id="KW-0456">Lyase</keyword>
<comment type="caution">
    <text evidence="10">The sequence shown here is derived from an EMBL/GenBank/DDBJ whole genome shotgun (WGS) entry which is preliminary data.</text>
</comment>
<dbReference type="InterPro" id="IPR015424">
    <property type="entry name" value="PyrdxlP-dep_Trfase"/>
</dbReference>
<comment type="cofactor">
    <cofactor evidence="1 9">
        <name>pyridoxal 5'-phosphate</name>
        <dbReference type="ChEBI" id="CHEBI:597326"/>
    </cofactor>
</comment>
<dbReference type="EC" id="4.4.1.1" evidence="4"/>
<feature type="modified residue" description="N6-(pyridoxal phosphate)lysine" evidence="8">
    <location>
        <position position="205"/>
    </location>
</feature>
<evidence type="ECO:0000256" key="5">
    <source>
        <dbReference type="ARBA" id="ARBA00022898"/>
    </source>
</evidence>
<dbReference type="Pfam" id="PF01053">
    <property type="entry name" value="Cys_Met_Meta_PP"/>
    <property type="match status" value="1"/>
</dbReference>
<evidence type="ECO:0000313" key="10">
    <source>
        <dbReference type="EMBL" id="CAG2212257.1"/>
    </source>
</evidence>
<dbReference type="FunFam" id="3.90.1150.10:FF:000008">
    <property type="entry name" value="Cystathionine gamma-synthase"/>
    <property type="match status" value="1"/>
</dbReference>
<dbReference type="PIRSF" id="PIRSF001434">
    <property type="entry name" value="CGS"/>
    <property type="match status" value="1"/>
</dbReference>
<dbReference type="AlphaFoldDB" id="A0A8S3RUL4"/>
<dbReference type="GO" id="GO:0005737">
    <property type="term" value="C:cytoplasm"/>
    <property type="evidence" value="ECO:0007669"/>
    <property type="project" value="TreeGrafter"/>
</dbReference>
<evidence type="ECO:0000256" key="2">
    <source>
        <dbReference type="ARBA" id="ARBA00005038"/>
    </source>
</evidence>
<evidence type="ECO:0000256" key="8">
    <source>
        <dbReference type="PIRSR" id="PIRSR001434-2"/>
    </source>
</evidence>
<dbReference type="Gene3D" id="3.40.640.10">
    <property type="entry name" value="Type I PLP-dependent aspartate aminotransferase-like (Major domain)"/>
    <property type="match status" value="1"/>
</dbReference>
<reference evidence="10" key="1">
    <citation type="submission" date="2021-03" db="EMBL/GenBank/DDBJ databases">
        <authorList>
            <person name="Bekaert M."/>
        </authorList>
    </citation>
    <scope>NUCLEOTIDE SEQUENCE</scope>
</reference>
<dbReference type="SUPFAM" id="SSF53383">
    <property type="entry name" value="PLP-dependent transferases"/>
    <property type="match status" value="1"/>
</dbReference>
<dbReference type="OrthoDB" id="3512640at2759"/>
<dbReference type="FunFam" id="3.40.640.10:FF:000009">
    <property type="entry name" value="Cystathionine gamma-synthase homolog"/>
    <property type="match status" value="1"/>
</dbReference>
<keyword evidence="6" id="KW-0198">Cysteine biosynthesis</keyword>
<dbReference type="Gene3D" id="3.90.1150.10">
    <property type="entry name" value="Aspartate Aminotransferase, domain 1"/>
    <property type="match status" value="1"/>
</dbReference>
<comment type="similarity">
    <text evidence="3 9">Belongs to the trans-sulfuration enzymes family.</text>
</comment>
<dbReference type="InterPro" id="IPR000277">
    <property type="entry name" value="Cys/Met-Metab_PyrdxlP-dep_enz"/>
</dbReference>
<evidence type="ECO:0000313" key="11">
    <source>
        <dbReference type="Proteomes" id="UP000683360"/>
    </source>
</evidence>
<gene>
    <name evidence="10" type="ORF">MEDL_26251</name>
</gene>
<evidence type="ECO:0000256" key="4">
    <source>
        <dbReference type="ARBA" id="ARBA00012085"/>
    </source>
</evidence>
<keyword evidence="6" id="KW-0028">Amino-acid biosynthesis</keyword>
<dbReference type="PROSITE" id="PS00868">
    <property type="entry name" value="CYS_MET_METAB_PP"/>
    <property type="match status" value="1"/>
</dbReference>
<evidence type="ECO:0000256" key="7">
    <source>
        <dbReference type="ARBA" id="ARBA00029853"/>
    </source>
</evidence>
<dbReference type="GO" id="GO:0019346">
    <property type="term" value="P:transsulfuration"/>
    <property type="evidence" value="ECO:0007669"/>
    <property type="project" value="InterPro"/>
</dbReference>
<keyword evidence="5 8" id="KW-0663">Pyridoxal phosphate</keyword>